<proteinExistence type="predicted"/>
<dbReference type="PIRSF" id="PIRSF012526">
    <property type="entry name" value="CYTH_UCP012526"/>
    <property type="match status" value="1"/>
</dbReference>
<protein>
    <submittedName>
        <fullName evidence="2">Uncharacterized protein YjbK</fullName>
    </submittedName>
</protein>
<dbReference type="PROSITE" id="PS51707">
    <property type="entry name" value="CYTH"/>
    <property type="match status" value="1"/>
</dbReference>
<dbReference type="AlphaFoldDB" id="A0A1H9B7F7"/>
<dbReference type="EMBL" id="FOES01000003">
    <property type="protein sequence ID" value="SEP84641.1"/>
    <property type="molecule type" value="Genomic_DNA"/>
</dbReference>
<sequence length="191" mass="22540">MQEIEIEFKNLLTKHQYEQIRQDWIPNSQPKKQTNYYFETDEFYLKKHLMALRVREKGSKYVATLKQPSHEGLLETHDSLTAEEAKSWFNNHVNLKENIKSQLSHLNIDESHIKFMGSLTTFRLEKKVDGIVLVLDYSVYNGQEDYELEVEAPSYSQGEAFFHDILSQYTIKQAKAENKIQRFFNTMPKGL</sequence>
<dbReference type="CDD" id="cd07762">
    <property type="entry name" value="CYTH-like_Pase_1"/>
    <property type="match status" value="1"/>
</dbReference>
<keyword evidence="3" id="KW-1185">Reference proteome</keyword>
<dbReference type="SUPFAM" id="SSF55154">
    <property type="entry name" value="CYTH-like phosphatases"/>
    <property type="match status" value="1"/>
</dbReference>
<dbReference type="Gene3D" id="2.40.320.10">
    <property type="entry name" value="Hypothetical Protein Pfu-838710-001"/>
    <property type="match status" value="1"/>
</dbReference>
<dbReference type="RefSeq" id="WP_091772556.1">
    <property type="nucleotide sequence ID" value="NZ_CAESCL010000110.1"/>
</dbReference>
<evidence type="ECO:0000313" key="3">
    <source>
        <dbReference type="Proteomes" id="UP000199427"/>
    </source>
</evidence>
<dbReference type="SMART" id="SM01118">
    <property type="entry name" value="CYTH"/>
    <property type="match status" value="1"/>
</dbReference>
<dbReference type="OrthoDB" id="384378at2"/>
<dbReference type="InterPro" id="IPR009195">
    <property type="entry name" value="Uncharacterised_YjbK"/>
</dbReference>
<evidence type="ECO:0000313" key="2">
    <source>
        <dbReference type="EMBL" id="SEP84641.1"/>
    </source>
</evidence>
<dbReference type="InterPro" id="IPR033469">
    <property type="entry name" value="CYTH-like_dom_sf"/>
</dbReference>
<name>A0A1H9B7F7_9BACI</name>
<accession>A0A1H9B7F7</accession>
<evidence type="ECO:0000259" key="1">
    <source>
        <dbReference type="PROSITE" id="PS51707"/>
    </source>
</evidence>
<feature type="domain" description="CYTH" evidence="1">
    <location>
        <begin position="3"/>
        <end position="190"/>
    </location>
</feature>
<reference evidence="2 3" key="1">
    <citation type="submission" date="2016-10" db="EMBL/GenBank/DDBJ databases">
        <authorList>
            <person name="de Groot N.N."/>
        </authorList>
    </citation>
    <scope>NUCLEOTIDE SEQUENCE [LARGE SCALE GENOMIC DNA]</scope>
    <source>
        <strain evidence="2 3">DSM 21633</strain>
    </source>
</reference>
<dbReference type="Proteomes" id="UP000199427">
    <property type="component" value="Unassembled WGS sequence"/>
</dbReference>
<dbReference type="Pfam" id="PF01928">
    <property type="entry name" value="CYTH"/>
    <property type="match status" value="1"/>
</dbReference>
<dbReference type="InterPro" id="IPR023577">
    <property type="entry name" value="CYTH_domain"/>
</dbReference>
<organism evidence="2 3">
    <name type="scientific">Piscibacillus halophilus</name>
    <dbReference type="NCBI Taxonomy" id="571933"/>
    <lineage>
        <taxon>Bacteria</taxon>
        <taxon>Bacillati</taxon>
        <taxon>Bacillota</taxon>
        <taxon>Bacilli</taxon>
        <taxon>Bacillales</taxon>
        <taxon>Bacillaceae</taxon>
        <taxon>Piscibacillus</taxon>
    </lineage>
</organism>
<gene>
    <name evidence="2" type="ORF">SAMN05216362_103149</name>
</gene>
<dbReference type="STRING" id="571933.SAMN05216362_103149"/>